<feature type="domain" description="R13L1/DRL21-like LRR repeat region" evidence="10">
    <location>
        <begin position="701"/>
        <end position="828"/>
    </location>
</feature>
<dbReference type="PANTHER" id="PTHR36766">
    <property type="entry name" value="PLANT BROAD-SPECTRUM MILDEW RESISTANCE PROTEIN RPW8"/>
    <property type="match status" value="1"/>
</dbReference>
<evidence type="ECO:0000313" key="11">
    <source>
        <dbReference type="Proteomes" id="UP001652623"/>
    </source>
</evidence>
<dbReference type="Gene3D" id="3.80.10.10">
    <property type="entry name" value="Ribonuclease Inhibitor"/>
    <property type="match status" value="4"/>
</dbReference>
<dbReference type="PRINTS" id="PR00364">
    <property type="entry name" value="DISEASERSIST"/>
</dbReference>
<keyword evidence="4" id="KW-0611">Plant defense</keyword>
<dbReference type="Pfam" id="PF00931">
    <property type="entry name" value="NB-ARC"/>
    <property type="match status" value="1"/>
</dbReference>
<dbReference type="Pfam" id="PF18052">
    <property type="entry name" value="Rx_N"/>
    <property type="match status" value="1"/>
</dbReference>
<dbReference type="Proteomes" id="UP001652623">
    <property type="component" value="Chromosome 2"/>
</dbReference>
<dbReference type="SUPFAM" id="SSF52540">
    <property type="entry name" value="P-loop containing nucleoside triphosphate hydrolases"/>
    <property type="match status" value="1"/>
</dbReference>
<dbReference type="CDD" id="cd14798">
    <property type="entry name" value="RX-CC_like"/>
    <property type="match status" value="1"/>
</dbReference>
<evidence type="ECO:0000259" key="7">
    <source>
        <dbReference type="Pfam" id="PF18052"/>
    </source>
</evidence>
<keyword evidence="5" id="KW-0067">ATP-binding</keyword>
<evidence type="ECO:0000256" key="5">
    <source>
        <dbReference type="ARBA" id="ARBA00022840"/>
    </source>
</evidence>
<dbReference type="InterPro" id="IPR057135">
    <property type="entry name" value="At4g27190-like_LRR"/>
</dbReference>
<feature type="domain" description="Disease resistance protein At4g27190-like leucine-rich repeats" evidence="8">
    <location>
        <begin position="983"/>
        <end position="1103"/>
    </location>
</feature>
<dbReference type="InterPro" id="IPR056789">
    <property type="entry name" value="LRR_R13L1-DRL21"/>
</dbReference>
<feature type="domain" description="Disease resistance protein winged helix" evidence="9">
    <location>
        <begin position="429"/>
        <end position="501"/>
    </location>
</feature>
<name>A0ABM3IIK0_ZIZJJ</name>
<proteinExistence type="predicted"/>
<dbReference type="Gene3D" id="1.10.10.10">
    <property type="entry name" value="Winged helix-like DNA-binding domain superfamily/Winged helix DNA-binding domain"/>
    <property type="match status" value="1"/>
</dbReference>
<evidence type="ECO:0000256" key="1">
    <source>
        <dbReference type="ARBA" id="ARBA00022614"/>
    </source>
</evidence>
<reference evidence="12" key="1">
    <citation type="submission" date="2025-08" db="UniProtKB">
        <authorList>
            <consortium name="RefSeq"/>
        </authorList>
    </citation>
    <scope>IDENTIFICATION</scope>
    <source>
        <tissue evidence="12">Seedling</tissue>
    </source>
</reference>
<evidence type="ECO:0000256" key="2">
    <source>
        <dbReference type="ARBA" id="ARBA00022737"/>
    </source>
</evidence>
<evidence type="ECO:0000313" key="12">
    <source>
        <dbReference type="RefSeq" id="XP_048329118.2"/>
    </source>
</evidence>
<feature type="domain" description="NB-ARC" evidence="6">
    <location>
        <begin position="188"/>
        <end position="345"/>
    </location>
</feature>
<sequence length="1154" mass="132189">MEEIILSAVAEGIFGMLASHGIQEIGLLWDVNDDLEQLRNTVSAINAVLLDAEKKQNHNHQVKFWLQRLQEVVIGADDLVDDLSYEALRKSLMPGSNSMVKQLCTFFSSFNQIIYRHKMGHKIKNVRRKLAAIGNDAKLLDLEERHGETHVVTRLRDHTYSYVYEKEVIGRDDDRIAILQLLLDTKTKENVSIIPIVGIGGIGKTTLAQLVFNDKQVQKHFDLRLWVCVSDNFDVKLLVEKIIKSANVELNTNKEIEQLQQILREKINGKRYLLVLDDIWNEEQEKWNYLKRLLLNGGTGSKVIVTTRSKVVERITGTMPAYGLKVMDEEKSWALFKKIALKQEQESNISSKISEIGRHIVDKCGGIPLAIRTIGGMLRLKNPETEWSSFMEKELSKIPQGEDDIIPTLKLSYYHLPSNLKQCFAYYSLFPKDYVIVVENLVHHWMAQGFIKISNPTDYLEDVGYEYFKELLWRSFFEEVETDENGNVTKCKMHDLMHDLAESITRSEFDRRKGSTEPINGKTRHVLLYEYDSDLVEKIQPSLIQAKKMRTILMPNVDRWRSGYTITDGESTCEAIALNLKLLRTLDLRNFGIGKVPKSIGKLKHLRYLDLSFNGFKVLPDCVTRLHNLQTLNLVCCSRLQVLPKDINKLIKLQSLNIEECRNLKYLPRGIGELSSLRKLSRFTLSKGTSFFSKHQRGGGLDELRRLNNLRGSLVIENLRIDVMVQPKDANLKEKQHLRSLSLGWIKDVKLEEITEAVAEGYEMQLEVLQLHPNLKDLCIRRYQGVRFPSWIDSHTNMVTLALWKCHKCQHLPSLHQLPCLKELRLYKLDALEYVSKDEYLSCSSSSSSTLIFFPSLERLELKYLPNLKGWWRRSDSSSATASSSHDDHMLPVFPNCLSHLIIMGCPSLTCMPLFPYVSEDVIWSNSNWIPFQQTILSVSGGGARPVIDQPSSSSSSTSSYYSPLCKLTSLAIHSIHDLQFLPDELKSLTSLKDLHIGNCQEFKSLYPGIQHLTSLQYLTIENCKKLDMCDDEAHAITMWQQPLRRLQTLSLHRLPQLVDLPGGLQQLTSLQKLEISDCQNLVSLSEWIKSLTSLQYLKLYGCPKLASLPEEITSLTSLRSLEIQFCDALLPRCEREKGEDWPKISLIPDLRIH</sequence>
<evidence type="ECO:0000256" key="3">
    <source>
        <dbReference type="ARBA" id="ARBA00022741"/>
    </source>
</evidence>
<evidence type="ECO:0000256" key="4">
    <source>
        <dbReference type="ARBA" id="ARBA00022821"/>
    </source>
</evidence>
<dbReference type="Gene3D" id="1.10.8.430">
    <property type="entry name" value="Helical domain of apoptotic protease-activating factors"/>
    <property type="match status" value="1"/>
</dbReference>
<dbReference type="Pfam" id="PF25019">
    <property type="entry name" value="LRR_R13L1-DRL21"/>
    <property type="match status" value="1"/>
</dbReference>
<dbReference type="SUPFAM" id="SSF52047">
    <property type="entry name" value="RNI-like"/>
    <property type="match status" value="1"/>
</dbReference>
<dbReference type="GeneID" id="107418120"/>
<dbReference type="Gene3D" id="3.40.50.300">
    <property type="entry name" value="P-loop containing nucleotide triphosphate hydrolases"/>
    <property type="match status" value="1"/>
</dbReference>
<organism evidence="11 12">
    <name type="scientific">Ziziphus jujuba</name>
    <name type="common">Chinese jujube</name>
    <name type="synonym">Ziziphus sativa</name>
    <dbReference type="NCBI Taxonomy" id="326968"/>
    <lineage>
        <taxon>Eukaryota</taxon>
        <taxon>Viridiplantae</taxon>
        <taxon>Streptophyta</taxon>
        <taxon>Embryophyta</taxon>
        <taxon>Tracheophyta</taxon>
        <taxon>Spermatophyta</taxon>
        <taxon>Magnoliopsida</taxon>
        <taxon>eudicotyledons</taxon>
        <taxon>Gunneridae</taxon>
        <taxon>Pentapetalae</taxon>
        <taxon>rosids</taxon>
        <taxon>fabids</taxon>
        <taxon>Rosales</taxon>
        <taxon>Rhamnaceae</taxon>
        <taxon>Paliureae</taxon>
        <taxon>Ziziphus</taxon>
    </lineage>
</organism>
<dbReference type="Pfam" id="PF23559">
    <property type="entry name" value="WHD_DRP"/>
    <property type="match status" value="1"/>
</dbReference>
<evidence type="ECO:0000259" key="8">
    <source>
        <dbReference type="Pfam" id="PF23247"/>
    </source>
</evidence>
<dbReference type="InterPro" id="IPR002182">
    <property type="entry name" value="NB-ARC"/>
</dbReference>
<keyword evidence="11" id="KW-1185">Reference proteome</keyword>
<keyword evidence="1" id="KW-0433">Leucine-rich repeat</keyword>
<dbReference type="InterPro" id="IPR038005">
    <property type="entry name" value="RX-like_CC"/>
</dbReference>
<dbReference type="InterPro" id="IPR036388">
    <property type="entry name" value="WH-like_DNA-bd_sf"/>
</dbReference>
<dbReference type="InterPro" id="IPR032675">
    <property type="entry name" value="LRR_dom_sf"/>
</dbReference>
<evidence type="ECO:0000259" key="9">
    <source>
        <dbReference type="Pfam" id="PF23559"/>
    </source>
</evidence>
<dbReference type="InterPro" id="IPR042197">
    <property type="entry name" value="Apaf_helical"/>
</dbReference>
<dbReference type="InterPro" id="IPR001611">
    <property type="entry name" value="Leu-rich_rpt"/>
</dbReference>
<dbReference type="Gene3D" id="1.20.5.4130">
    <property type="match status" value="1"/>
</dbReference>
<keyword evidence="2" id="KW-0677">Repeat</keyword>
<accession>A0ABM3IIK0</accession>
<dbReference type="Pfam" id="PF13855">
    <property type="entry name" value="LRR_8"/>
    <property type="match status" value="1"/>
</dbReference>
<keyword evidence="3" id="KW-0547">Nucleotide-binding</keyword>
<dbReference type="Pfam" id="PF23247">
    <property type="entry name" value="LRR_RPS2"/>
    <property type="match status" value="1"/>
</dbReference>
<evidence type="ECO:0000259" key="6">
    <source>
        <dbReference type="Pfam" id="PF00931"/>
    </source>
</evidence>
<feature type="domain" description="Disease resistance N-terminal" evidence="7">
    <location>
        <begin position="15"/>
        <end position="96"/>
    </location>
</feature>
<dbReference type="RefSeq" id="XP_048329118.2">
    <property type="nucleotide sequence ID" value="XM_048473161.2"/>
</dbReference>
<dbReference type="InterPro" id="IPR041118">
    <property type="entry name" value="Rx_N"/>
</dbReference>
<dbReference type="SUPFAM" id="SSF52058">
    <property type="entry name" value="L domain-like"/>
    <property type="match status" value="1"/>
</dbReference>
<dbReference type="InterPro" id="IPR027417">
    <property type="entry name" value="P-loop_NTPase"/>
</dbReference>
<dbReference type="PANTHER" id="PTHR36766:SF38">
    <property type="entry name" value="DISEASE RESISTANCE PROTEIN RGA3"/>
    <property type="match status" value="1"/>
</dbReference>
<gene>
    <name evidence="12" type="primary">LOC107418120</name>
</gene>
<dbReference type="InterPro" id="IPR058922">
    <property type="entry name" value="WHD_DRP"/>
</dbReference>
<protein>
    <submittedName>
        <fullName evidence="12">Disease resistance protein RGA2-like</fullName>
    </submittedName>
</protein>
<evidence type="ECO:0000259" key="10">
    <source>
        <dbReference type="Pfam" id="PF25019"/>
    </source>
</evidence>